<proteinExistence type="inferred from homology"/>
<accession>A0ABD0YXJ3</accession>
<dbReference type="SUPFAM" id="SSF52047">
    <property type="entry name" value="RNI-like"/>
    <property type="match status" value="1"/>
</dbReference>
<dbReference type="Gene3D" id="3.80.10.10">
    <property type="entry name" value="Ribonuclease Inhibitor"/>
    <property type="match status" value="1"/>
</dbReference>
<sequence length="224" mass="25674">MYGLLSALYSKKNQVLDLHHYNPIRISGFLLNSWKTKTIKDAELLDQAYIPERHQILGNDLASAHFIVYRGGRVKFIGDNFWISKDNKAKTCDKLPNNYVKDYYLEAIDASGLRLRYEGLANLTNLSQLTELRLRGCPCVDDWFVDRISGEFCSTLEHLDLSDCHQVTENALSCIYRITNLKTLVLENIVKSRSFEYACLLLEDALPQLNIIGVKYMDVTKLSD</sequence>
<evidence type="ECO:0000313" key="4">
    <source>
        <dbReference type="Proteomes" id="UP001558652"/>
    </source>
</evidence>
<gene>
    <name evidence="3" type="ORF">AAG570_010935</name>
</gene>
<keyword evidence="4" id="KW-1185">Reference proteome</keyword>
<evidence type="ECO:0000256" key="1">
    <source>
        <dbReference type="ARBA" id="ARBA00006901"/>
    </source>
</evidence>
<protein>
    <recommendedName>
        <fullName evidence="2">ATP synthase subunit s-like protein</fullName>
    </recommendedName>
</protein>
<comment type="similarity">
    <text evidence="1">Belongs to the ATP synthase subunit s family.</text>
</comment>
<evidence type="ECO:0000313" key="3">
    <source>
        <dbReference type="EMBL" id="KAL1131317.1"/>
    </source>
</evidence>
<dbReference type="AlphaFoldDB" id="A0ABD0YXJ3"/>
<evidence type="ECO:0000256" key="2">
    <source>
        <dbReference type="ARBA" id="ARBA00076566"/>
    </source>
</evidence>
<dbReference type="InterPro" id="IPR032675">
    <property type="entry name" value="LRR_dom_sf"/>
</dbReference>
<dbReference type="FunFam" id="3.80.10.10:FF:000168">
    <property type="entry name" value="Distal membrane arm assembly complex 2"/>
    <property type="match status" value="1"/>
</dbReference>
<dbReference type="EMBL" id="JBFDAA010000006">
    <property type="protein sequence ID" value="KAL1131317.1"/>
    <property type="molecule type" value="Genomic_DNA"/>
</dbReference>
<organism evidence="3 4">
    <name type="scientific">Ranatra chinensis</name>
    <dbReference type="NCBI Taxonomy" id="642074"/>
    <lineage>
        <taxon>Eukaryota</taxon>
        <taxon>Metazoa</taxon>
        <taxon>Ecdysozoa</taxon>
        <taxon>Arthropoda</taxon>
        <taxon>Hexapoda</taxon>
        <taxon>Insecta</taxon>
        <taxon>Pterygota</taxon>
        <taxon>Neoptera</taxon>
        <taxon>Paraneoptera</taxon>
        <taxon>Hemiptera</taxon>
        <taxon>Heteroptera</taxon>
        <taxon>Panheteroptera</taxon>
        <taxon>Nepomorpha</taxon>
        <taxon>Nepidae</taxon>
        <taxon>Ranatrinae</taxon>
        <taxon>Ranatra</taxon>
    </lineage>
</organism>
<reference evidence="3 4" key="1">
    <citation type="submission" date="2024-07" db="EMBL/GenBank/DDBJ databases">
        <title>Chromosome-level genome assembly of the water stick insect Ranatra chinensis (Heteroptera: Nepidae).</title>
        <authorList>
            <person name="Liu X."/>
        </authorList>
    </citation>
    <scope>NUCLEOTIDE SEQUENCE [LARGE SCALE GENOMIC DNA]</scope>
    <source>
        <strain evidence="3">Cailab_2021Rc</strain>
        <tissue evidence="3">Muscle</tissue>
    </source>
</reference>
<comment type="caution">
    <text evidence="3">The sequence shown here is derived from an EMBL/GenBank/DDBJ whole genome shotgun (WGS) entry which is preliminary data.</text>
</comment>
<name>A0ABD0YXJ3_9HEMI</name>
<dbReference type="Proteomes" id="UP001558652">
    <property type="component" value="Unassembled WGS sequence"/>
</dbReference>